<accession>A0A9X0MAR0</accession>
<feature type="transmembrane region" description="Helical" evidence="1">
    <location>
        <begin position="59"/>
        <end position="80"/>
    </location>
</feature>
<name>A0A9X0MAR0_BACCE</name>
<dbReference type="EMBL" id="LOMO01000290">
    <property type="protein sequence ID" value="KXY25655.1"/>
    <property type="molecule type" value="Genomic_DNA"/>
</dbReference>
<organism evidence="2 3">
    <name type="scientific">Bacillus cereus</name>
    <dbReference type="NCBI Taxonomy" id="1396"/>
    <lineage>
        <taxon>Bacteria</taxon>
        <taxon>Bacillati</taxon>
        <taxon>Bacillota</taxon>
        <taxon>Bacilli</taxon>
        <taxon>Bacillales</taxon>
        <taxon>Bacillaceae</taxon>
        <taxon>Bacillus</taxon>
        <taxon>Bacillus cereus group</taxon>
    </lineage>
</organism>
<evidence type="ECO:0000313" key="2">
    <source>
        <dbReference type="EMBL" id="KXY25655.1"/>
    </source>
</evidence>
<dbReference type="Proteomes" id="UP000075476">
    <property type="component" value="Unassembled WGS sequence"/>
</dbReference>
<keyword evidence="1" id="KW-0812">Transmembrane</keyword>
<dbReference type="AlphaFoldDB" id="A0A9X0MAR0"/>
<proteinExistence type="predicted"/>
<dbReference type="Pfam" id="PF11683">
    <property type="entry name" value="DUF3278"/>
    <property type="match status" value="1"/>
</dbReference>
<keyword evidence="1" id="KW-0472">Membrane</keyword>
<evidence type="ECO:0000313" key="3">
    <source>
        <dbReference type="Proteomes" id="UP000075476"/>
    </source>
</evidence>
<feature type="transmembrane region" description="Helical" evidence="1">
    <location>
        <begin position="32"/>
        <end position="53"/>
    </location>
</feature>
<feature type="transmembrane region" description="Helical" evidence="1">
    <location>
        <begin position="143"/>
        <end position="165"/>
    </location>
</feature>
<keyword evidence="1" id="KW-1133">Transmembrane helix</keyword>
<comment type="caution">
    <text evidence="2">The sequence shown here is derived from an EMBL/GenBank/DDBJ whole genome shotgun (WGS) entry which is preliminary data.</text>
</comment>
<gene>
    <name evidence="2" type="ORF">AT268_05420</name>
</gene>
<feature type="transmembrane region" description="Helical" evidence="1">
    <location>
        <begin position="110"/>
        <end position="131"/>
    </location>
</feature>
<reference evidence="2 3" key="1">
    <citation type="submission" date="2015-12" db="EMBL/GenBank/DDBJ databases">
        <title>Bacillus cereus Group isolate.</title>
        <authorList>
            <person name="Kovac J."/>
        </authorList>
    </citation>
    <scope>NUCLEOTIDE SEQUENCE [LARGE SCALE GENOMIC DNA]</scope>
    <source>
        <strain evidence="2 3">FSL K6-0073</strain>
    </source>
</reference>
<sequence>MMKNILEKMYLRFINKVSERDEYQIQEINKEFAIAGLMLWYANILAMFIMLVVDTINHTLSIGTIITFVVNMLYANYLMWKLKKKRLNDIECSTKEEFFKKKKQIKKSSIRAGLLWTFEMFILMCYVFPYLSSGKISVSFSDIIIWVCAGLFFGSSMYVISLFNLKKLY</sequence>
<dbReference type="InterPro" id="IPR021697">
    <property type="entry name" value="DUF3278"/>
</dbReference>
<evidence type="ECO:0008006" key="4">
    <source>
        <dbReference type="Google" id="ProtNLM"/>
    </source>
</evidence>
<evidence type="ECO:0000256" key="1">
    <source>
        <dbReference type="SAM" id="Phobius"/>
    </source>
</evidence>
<protein>
    <recommendedName>
        <fullName evidence="4">DUF3278 domain-containing protein</fullName>
    </recommendedName>
</protein>